<evidence type="ECO:0000313" key="3">
    <source>
        <dbReference type="Proteomes" id="UP001642409"/>
    </source>
</evidence>
<reference evidence="2 3" key="2">
    <citation type="submission" date="2024-07" db="EMBL/GenBank/DDBJ databases">
        <authorList>
            <person name="Akdeniz Z."/>
        </authorList>
    </citation>
    <scope>NUCLEOTIDE SEQUENCE [LARGE SCALE GENOMIC DNA]</scope>
</reference>
<evidence type="ECO:0000313" key="2">
    <source>
        <dbReference type="EMBL" id="CAL6028793.1"/>
    </source>
</evidence>
<sequence>MYYRHRIRRTNPNTPNNQYNLRFENYYQLEHCFVASKLLLRSVIFIYLDIRPVLCGYFIYLPNSKFDFVRQKHLCVVRIILTASPATAVRNDEWGVNRCCSRSRIKTSALRA</sequence>
<proteinExistence type="predicted"/>
<keyword evidence="3" id="KW-1185">Reference proteome</keyword>
<comment type="caution">
    <text evidence="1">The sequence shown here is derived from an EMBL/GenBank/DDBJ whole genome shotgun (WGS) entry which is preliminary data.</text>
</comment>
<name>A0AA86RT19_9EUKA</name>
<dbReference type="EMBL" id="CATOUU010001179">
    <property type="protein sequence ID" value="CAI9977597.1"/>
    <property type="molecule type" value="Genomic_DNA"/>
</dbReference>
<protein>
    <submittedName>
        <fullName evidence="2">Hypothetical_protein</fullName>
    </submittedName>
</protein>
<dbReference type="Proteomes" id="UP001642409">
    <property type="component" value="Unassembled WGS sequence"/>
</dbReference>
<evidence type="ECO:0000313" key="1">
    <source>
        <dbReference type="EMBL" id="CAI9977597.1"/>
    </source>
</evidence>
<reference evidence="1" key="1">
    <citation type="submission" date="2023-06" db="EMBL/GenBank/DDBJ databases">
        <authorList>
            <person name="Kurt Z."/>
        </authorList>
    </citation>
    <scope>NUCLEOTIDE SEQUENCE</scope>
</reference>
<organism evidence="1">
    <name type="scientific">Hexamita inflata</name>
    <dbReference type="NCBI Taxonomy" id="28002"/>
    <lineage>
        <taxon>Eukaryota</taxon>
        <taxon>Metamonada</taxon>
        <taxon>Diplomonadida</taxon>
        <taxon>Hexamitidae</taxon>
        <taxon>Hexamitinae</taxon>
        <taxon>Hexamita</taxon>
    </lineage>
</organism>
<dbReference type="AlphaFoldDB" id="A0AA86RT19"/>
<gene>
    <name evidence="2" type="ORF">HINF_LOCUS31978</name>
    <name evidence="1" type="ORF">HINF_LOCUS65242</name>
</gene>
<dbReference type="EMBL" id="CAXDID020000108">
    <property type="protein sequence ID" value="CAL6028793.1"/>
    <property type="molecule type" value="Genomic_DNA"/>
</dbReference>
<accession>A0AA86RT19</accession>